<name>A0A7C0VBW5_UNCW3</name>
<dbReference type="GO" id="GO:0005829">
    <property type="term" value="C:cytosol"/>
    <property type="evidence" value="ECO:0007669"/>
    <property type="project" value="TreeGrafter"/>
</dbReference>
<keyword evidence="4" id="KW-0067">ATP-binding</keyword>
<dbReference type="Gene3D" id="1.10.486.10">
    <property type="entry name" value="PCRA, domain 4"/>
    <property type="match status" value="1"/>
</dbReference>
<dbReference type="GO" id="GO:0033202">
    <property type="term" value="C:DNA helicase complex"/>
    <property type="evidence" value="ECO:0007669"/>
    <property type="project" value="TreeGrafter"/>
</dbReference>
<keyword evidence="2" id="KW-0378">Hydrolase</keyword>
<evidence type="ECO:0000256" key="3">
    <source>
        <dbReference type="ARBA" id="ARBA00022806"/>
    </source>
</evidence>
<dbReference type="GO" id="GO:0043138">
    <property type="term" value="F:3'-5' DNA helicase activity"/>
    <property type="evidence" value="ECO:0007669"/>
    <property type="project" value="TreeGrafter"/>
</dbReference>
<evidence type="ECO:0000256" key="2">
    <source>
        <dbReference type="ARBA" id="ARBA00022801"/>
    </source>
</evidence>
<dbReference type="InterPro" id="IPR027417">
    <property type="entry name" value="P-loop_NTPase"/>
</dbReference>
<gene>
    <name evidence="6" type="ORF">ENF18_09010</name>
</gene>
<dbReference type="PROSITE" id="PS51217">
    <property type="entry name" value="UVRD_HELICASE_CTER"/>
    <property type="match status" value="1"/>
</dbReference>
<dbReference type="SUPFAM" id="SSF52540">
    <property type="entry name" value="P-loop containing nucleoside triphosphate hydrolases"/>
    <property type="match status" value="1"/>
</dbReference>
<comment type="caution">
    <text evidence="6">The sequence shown here is derived from an EMBL/GenBank/DDBJ whole genome shotgun (WGS) entry which is preliminary data.</text>
</comment>
<reference evidence="6" key="1">
    <citation type="journal article" date="2020" name="mSystems">
        <title>Genome- and Community-Level Interaction Insights into Carbon Utilization and Element Cycling Functions of Hydrothermarchaeota in Hydrothermal Sediment.</title>
        <authorList>
            <person name="Zhou Z."/>
            <person name="Liu Y."/>
            <person name="Xu W."/>
            <person name="Pan J."/>
            <person name="Luo Z.H."/>
            <person name="Li M."/>
        </authorList>
    </citation>
    <scope>NUCLEOTIDE SEQUENCE [LARGE SCALE GENOMIC DNA]</scope>
    <source>
        <strain evidence="6">HyVt-102</strain>
    </source>
</reference>
<dbReference type="PANTHER" id="PTHR11070:SF2">
    <property type="entry name" value="ATP-DEPENDENT DNA HELICASE SRS2"/>
    <property type="match status" value="1"/>
</dbReference>
<sequence length="346" mass="40263">MRKGKTLWTVKEGGEKIRVFHAYSDLEEAEKIADFLERELKNRKRGDILIAYRTNAQSRVIEEVLRRRGIPHRVVKGIRFFERKEIKDILGYLRFILNPNDMASFVRIVNTPPRGIGRVTVNRILSISATEGISLIQAVEKVAEENKKVWDFVNIIEKLKTIEDIGELVKAVVVDTGYSELLEDDESVETISRKENVEELFRSVEWFKKRNPEGTLQDYLAEVSLLTDIDTWEKGDAVNLMTLHNTKGLEFPVVFISGMNQMIFPHSRSLSEGNIEEERRLFYVGLTRAIEKVYLCILHGGYSQVDSWKHLYPPSFCLNFLRMLLYMKMWKQAGTLIHLKKRKKRV</sequence>
<dbReference type="PANTHER" id="PTHR11070">
    <property type="entry name" value="UVRD / RECB / PCRA DNA HELICASE FAMILY MEMBER"/>
    <property type="match status" value="1"/>
</dbReference>
<dbReference type="AlphaFoldDB" id="A0A7C0VBW5"/>
<protein>
    <recommendedName>
        <fullName evidence="5">UvrD-like helicase C-terminal domain-containing protein</fullName>
    </recommendedName>
</protein>
<evidence type="ECO:0000256" key="4">
    <source>
        <dbReference type="ARBA" id="ARBA00022840"/>
    </source>
</evidence>
<feature type="domain" description="UvrD-like helicase C-terminal" evidence="5">
    <location>
        <begin position="1"/>
        <end position="248"/>
    </location>
</feature>
<dbReference type="InterPro" id="IPR000212">
    <property type="entry name" value="DNA_helicase_UvrD/REP"/>
</dbReference>
<dbReference type="Gene3D" id="3.40.50.300">
    <property type="entry name" value="P-loop containing nucleotide triphosphate hydrolases"/>
    <property type="match status" value="1"/>
</dbReference>
<dbReference type="InterPro" id="IPR014017">
    <property type="entry name" value="DNA_helicase_UvrD-like_C"/>
</dbReference>
<dbReference type="GO" id="GO:0003677">
    <property type="term" value="F:DNA binding"/>
    <property type="evidence" value="ECO:0007669"/>
    <property type="project" value="InterPro"/>
</dbReference>
<keyword evidence="1" id="KW-0547">Nucleotide-binding</keyword>
<keyword evidence="3" id="KW-0347">Helicase</keyword>
<dbReference type="Pfam" id="PF13361">
    <property type="entry name" value="UvrD_C"/>
    <property type="match status" value="1"/>
</dbReference>
<dbReference type="GO" id="GO:0016787">
    <property type="term" value="F:hydrolase activity"/>
    <property type="evidence" value="ECO:0007669"/>
    <property type="project" value="UniProtKB-KW"/>
</dbReference>
<evidence type="ECO:0000313" key="6">
    <source>
        <dbReference type="EMBL" id="HDI83912.1"/>
    </source>
</evidence>
<dbReference type="GO" id="GO:0000725">
    <property type="term" value="P:recombinational repair"/>
    <property type="evidence" value="ECO:0007669"/>
    <property type="project" value="TreeGrafter"/>
</dbReference>
<dbReference type="Proteomes" id="UP000885847">
    <property type="component" value="Unassembled WGS sequence"/>
</dbReference>
<accession>A0A7C0VBW5</accession>
<evidence type="ECO:0000259" key="5">
    <source>
        <dbReference type="PROSITE" id="PS51217"/>
    </source>
</evidence>
<evidence type="ECO:0000256" key="1">
    <source>
        <dbReference type="ARBA" id="ARBA00022741"/>
    </source>
</evidence>
<dbReference type="GO" id="GO:0005524">
    <property type="term" value="F:ATP binding"/>
    <property type="evidence" value="ECO:0007669"/>
    <property type="project" value="UniProtKB-KW"/>
</dbReference>
<organism evidence="6">
    <name type="scientific">candidate division WOR-3 bacterium</name>
    <dbReference type="NCBI Taxonomy" id="2052148"/>
    <lineage>
        <taxon>Bacteria</taxon>
        <taxon>Bacteria division WOR-3</taxon>
    </lineage>
</organism>
<dbReference type="EMBL" id="DQWE01000416">
    <property type="protein sequence ID" value="HDI83912.1"/>
    <property type="molecule type" value="Genomic_DNA"/>
</dbReference>
<proteinExistence type="predicted"/>